<gene>
    <name evidence="3" type="ORF">Cvel_19393</name>
</gene>
<evidence type="ECO:0000313" key="3">
    <source>
        <dbReference type="EMBL" id="CEM20465.1"/>
    </source>
</evidence>
<protein>
    <recommendedName>
        <fullName evidence="2">SET domain-containing protein</fullName>
    </recommendedName>
</protein>
<feature type="region of interest" description="Disordered" evidence="1">
    <location>
        <begin position="229"/>
        <end position="302"/>
    </location>
</feature>
<dbReference type="VEuPathDB" id="CryptoDB:Cvel_19393"/>
<evidence type="ECO:0000259" key="2">
    <source>
        <dbReference type="PROSITE" id="PS50280"/>
    </source>
</evidence>
<accession>A0A0G4FYL7</accession>
<evidence type="ECO:0000256" key="1">
    <source>
        <dbReference type="SAM" id="MobiDB-lite"/>
    </source>
</evidence>
<dbReference type="EMBL" id="CDMZ01000737">
    <property type="protein sequence ID" value="CEM20465.1"/>
    <property type="molecule type" value="Genomic_DNA"/>
</dbReference>
<dbReference type="Pfam" id="PF00856">
    <property type="entry name" value="SET"/>
    <property type="match status" value="1"/>
</dbReference>
<dbReference type="InterPro" id="IPR046341">
    <property type="entry name" value="SET_dom_sf"/>
</dbReference>
<organism evidence="3">
    <name type="scientific">Chromera velia CCMP2878</name>
    <dbReference type="NCBI Taxonomy" id="1169474"/>
    <lineage>
        <taxon>Eukaryota</taxon>
        <taxon>Sar</taxon>
        <taxon>Alveolata</taxon>
        <taxon>Colpodellida</taxon>
        <taxon>Chromeraceae</taxon>
        <taxon>Chromera</taxon>
    </lineage>
</organism>
<sequence length="316" mass="35800">MPSRSGDWKHYWSLFERLGGLEKWLEVGVRPDKTDGAFSDADADLHSLETDDVRLLKQRCEEVRLLCWKARPSIPEDDRLMMGASWLPHAGLGLFTKRDIPPHVTVALYGGDIHSFKSSRLLKCRDYLMRLGPSSQCDSSDEIATGCIYVDPQNTLDVKARYINDCINPSGHNLAVVPRPDLHYAELVSTREIKQGEELFFSYGDAYWENHESVSVPFRLSDEELQERREQNRVRQRHALSLESEESKESRLLHVDGRKPEVHVSKKDAKLQPSLEKEEECVPDSGAGAGAAGPTAGPEERYFIQKTVQGVQKIEQ</sequence>
<feature type="domain" description="SET" evidence="2">
    <location>
        <begin position="78"/>
        <end position="204"/>
    </location>
</feature>
<dbReference type="SUPFAM" id="SSF82199">
    <property type="entry name" value="SET domain"/>
    <property type="match status" value="1"/>
</dbReference>
<dbReference type="PROSITE" id="PS50280">
    <property type="entry name" value="SET"/>
    <property type="match status" value="1"/>
</dbReference>
<feature type="compositionally biased region" description="Basic and acidic residues" evidence="1">
    <location>
        <begin position="245"/>
        <end position="270"/>
    </location>
</feature>
<dbReference type="Gene3D" id="2.170.270.10">
    <property type="entry name" value="SET domain"/>
    <property type="match status" value="1"/>
</dbReference>
<proteinExistence type="predicted"/>
<dbReference type="AlphaFoldDB" id="A0A0G4FYL7"/>
<dbReference type="SMART" id="SM00317">
    <property type="entry name" value="SET"/>
    <property type="match status" value="1"/>
</dbReference>
<dbReference type="InterPro" id="IPR001214">
    <property type="entry name" value="SET_dom"/>
</dbReference>
<reference evidence="3" key="1">
    <citation type="submission" date="2014-11" db="EMBL/GenBank/DDBJ databases">
        <authorList>
            <person name="Otto D Thomas"/>
            <person name="Naeem Raeece"/>
        </authorList>
    </citation>
    <scope>NUCLEOTIDE SEQUENCE</scope>
</reference>
<name>A0A0G4FYL7_9ALVE</name>